<dbReference type="EMBL" id="VFIY01000005">
    <property type="protein sequence ID" value="TPD61704.1"/>
    <property type="molecule type" value="Genomic_DNA"/>
</dbReference>
<comment type="cofactor">
    <cofactor evidence="1">
        <name>Zn(2+)</name>
        <dbReference type="ChEBI" id="CHEBI:29105"/>
    </cofactor>
</comment>
<keyword evidence="5" id="KW-0862">Zinc</keyword>
<comment type="caution">
    <text evidence="8">The sequence shown here is derived from an EMBL/GenBank/DDBJ whole genome shotgun (WGS) entry which is preliminary data.</text>
</comment>
<dbReference type="CDD" id="cd00118">
    <property type="entry name" value="LysM"/>
    <property type="match status" value="1"/>
</dbReference>
<keyword evidence="9" id="KW-1185">Reference proteome</keyword>
<dbReference type="Gene3D" id="3.10.350.10">
    <property type="entry name" value="LysM domain"/>
    <property type="match status" value="1"/>
</dbReference>
<dbReference type="Proteomes" id="UP000319148">
    <property type="component" value="Unassembled WGS sequence"/>
</dbReference>
<dbReference type="Pfam" id="PF01435">
    <property type="entry name" value="Peptidase_M48"/>
    <property type="match status" value="1"/>
</dbReference>
<name>A0A501PNZ1_9PROT</name>
<evidence type="ECO:0000256" key="6">
    <source>
        <dbReference type="ARBA" id="ARBA00023049"/>
    </source>
</evidence>
<dbReference type="Gene3D" id="3.40.1000.10">
    <property type="entry name" value="Mog1/PsbP, alpha/beta/alpha sandwich"/>
    <property type="match status" value="1"/>
</dbReference>
<dbReference type="PROSITE" id="PS51782">
    <property type="entry name" value="LYSM"/>
    <property type="match status" value="1"/>
</dbReference>
<dbReference type="PANTHER" id="PTHR22726">
    <property type="entry name" value="METALLOENDOPEPTIDASE OMA1"/>
    <property type="match status" value="1"/>
</dbReference>
<organism evidence="8 9">
    <name type="scientific">Emcibacter nanhaiensis</name>
    <dbReference type="NCBI Taxonomy" id="1505037"/>
    <lineage>
        <taxon>Bacteria</taxon>
        <taxon>Pseudomonadati</taxon>
        <taxon>Pseudomonadota</taxon>
        <taxon>Alphaproteobacteria</taxon>
        <taxon>Emcibacterales</taxon>
        <taxon>Emcibacteraceae</taxon>
        <taxon>Emcibacter</taxon>
    </lineage>
</organism>
<evidence type="ECO:0000313" key="9">
    <source>
        <dbReference type="Proteomes" id="UP000319148"/>
    </source>
</evidence>
<sequence length="499" mass="53866">MALNKITGIVSKWLVGGLMIVSLAGCTTLNPATGQREFTPFMSPSQEASLGAEAHPSVIKEHGGVYDDPNIGGYVATVGGRLAAVSELPELGFTFTVLDSPIVNAFALPGGYIYVTRGILALFNSEAEMASVLGHEIGHVTARHTAKRYNQSVFANILGAGVGVLAGSEEVANLVNYGSQLYLLSYSRDQEYQADSLGVRYTSRAGIDPYGAGHMLDSLKAESDLADLIANRSGSERTPEFFSTHPNTEDRASRAYQLARDTGIAQGSRDSGHDRYLSVIDGMIYGDNPDQGLIRGRIFWHPKMLFTFEVPENYKMSNSSTAVVAQGSGAAEGAAVIFAGGSAEGKSLQQYMNEAWKSISDNGALENWQDMTINGMAGLTATTTGTLSNQPVLVRMVAIRYSATQAYHFLMIMPQNNVAALEPGLKTMAYSFRKLSASEADKVKAKRIKVITVQKGDTAQSLSRHMAFDDYQLERFLTLNGLQKNSTLRVGERLKLIVE</sequence>
<evidence type="ECO:0000256" key="2">
    <source>
        <dbReference type="ARBA" id="ARBA00022670"/>
    </source>
</evidence>
<evidence type="ECO:0000256" key="1">
    <source>
        <dbReference type="ARBA" id="ARBA00001947"/>
    </source>
</evidence>
<dbReference type="RefSeq" id="WP_139939301.1">
    <property type="nucleotide sequence ID" value="NZ_JBHSYP010000003.1"/>
</dbReference>
<dbReference type="GO" id="GO:0004222">
    <property type="term" value="F:metalloendopeptidase activity"/>
    <property type="evidence" value="ECO:0007669"/>
    <property type="project" value="InterPro"/>
</dbReference>
<dbReference type="GO" id="GO:0046872">
    <property type="term" value="F:metal ion binding"/>
    <property type="evidence" value="ECO:0007669"/>
    <property type="project" value="UniProtKB-KW"/>
</dbReference>
<proteinExistence type="predicted"/>
<dbReference type="CDD" id="cd07333">
    <property type="entry name" value="M48C_bepA_like"/>
    <property type="match status" value="1"/>
</dbReference>
<dbReference type="OrthoDB" id="9810445at2"/>
<dbReference type="GO" id="GO:0051603">
    <property type="term" value="P:proteolysis involved in protein catabolic process"/>
    <property type="evidence" value="ECO:0007669"/>
    <property type="project" value="TreeGrafter"/>
</dbReference>
<gene>
    <name evidence="8" type="ORF">FIV46_05695</name>
</gene>
<dbReference type="InterPro" id="IPR018392">
    <property type="entry name" value="LysM"/>
</dbReference>
<evidence type="ECO:0000256" key="5">
    <source>
        <dbReference type="ARBA" id="ARBA00022833"/>
    </source>
</evidence>
<dbReference type="PANTHER" id="PTHR22726:SF1">
    <property type="entry name" value="METALLOENDOPEPTIDASE OMA1, MITOCHONDRIAL"/>
    <property type="match status" value="1"/>
</dbReference>
<reference evidence="9" key="1">
    <citation type="submission" date="2019-06" db="EMBL/GenBank/DDBJ databases">
        <title>The complete genome of Emcibacter congregatus ZYLT.</title>
        <authorList>
            <person name="Zhao Z."/>
        </authorList>
    </citation>
    <scope>NUCLEOTIDE SEQUENCE [LARGE SCALE GENOMIC DNA]</scope>
    <source>
        <strain evidence="9">MCCC 1A06723</strain>
    </source>
</reference>
<dbReference type="InterPro" id="IPR001915">
    <property type="entry name" value="Peptidase_M48"/>
</dbReference>
<keyword evidence="3" id="KW-0479">Metal-binding</keyword>
<dbReference type="InterPro" id="IPR036779">
    <property type="entry name" value="LysM_dom_sf"/>
</dbReference>
<dbReference type="PROSITE" id="PS51257">
    <property type="entry name" value="PROKAR_LIPOPROTEIN"/>
    <property type="match status" value="1"/>
</dbReference>
<evidence type="ECO:0000313" key="8">
    <source>
        <dbReference type="EMBL" id="TPD61704.1"/>
    </source>
</evidence>
<keyword evidence="4" id="KW-0378">Hydrolase</keyword>
<dbReference type="Pfam" id="PF01476">
    <property type="entry name" value="LysM"/>
    <property type="match status" value="1"/>
</dbReference>
<dbReference type="AlphaFoldDB" id="A0A501PNZ1"/>
<accession>A0A501PNZ1</accession>
<keyword evidence="2" id="KW-0645">Protease</keyword>
<protein>
    <submittedName>
        <fullName evidence="8">LysM peptidoglycan-binding domain-containing protein</fullName>
    </submittedName>
</protein>
<dbReference type="InterPro" id="IPR051156">
    <property type="entry name" value="Mito/Outer_Membr_Metalloprot"/>
</dbReference>
<dbReference type="Gene3D" id="3.30.2010.10">
    <property type="entry name" value="Metalloproteases ('zincins'), catalytic domain"/>
    <property type="match status" value="1"/>
</dbReference>
<evidence type="ECO:0000256" key="4">
    <source>
        <dbReference type="ARBA" id="ARBA00022801"/>
    </source>
</evidence>
<keyword evidence="6" id="KW-0482">Metalloprotease</keyword>
<evidence type="ECO:0000259" key="7">
    <source>
        <dbReference type="PROSITE" id="PS51782"/>
    </source>
</evidence>
<feature type="domain" description="LysM" evidence="7">
    <location>
        <begin position="449"/>
        <end position="496"/>
    </location>
</feature>
<dbReference type="GO" id="GO:0016020">
    <property type="term" value="C:membrane"/>
    <property type="evidence" value="ECO:0007669"/>
    <property type="project" value="TreeGrafter"/>
</dbReference>
<evidence type="ECO:0000256" key="3">
    <source>
        <dbReference type="ARBA" id="ARBA00022723"/>
    </source>
</evidence>